<evidence type="ECO:0000313" key="4">
    <source>
        <dbReference type="Proteomes" id="UP001597109"/>
    </source>
</evidence>
<reference evidence="4" key="1">
    <citation type="journal article" date="2019" name="Int. J. Syst. Evol. Microbiol.">
        <title>The Global Catalogue of Microorganisms (GCM) 10K type strain sequencing project: providing services to taxonomists for standard genome sequencing and annotation.</title>
        <authorList>
            <consortium name="The Broad Institute Genomics Platform"/>
            <consortium name="The Broad Institute Genome Sequencing Center for Infectious Disease"/>
            <person name="Wu L."/>
            <person name="Ma J."/>
        </authorList>
    </citation>
    <scope>NUCLEOTIDE SEQUENCE [LARGE SCALE GENOMIC DNA]</scope>
    <source>
        <strain evidence="4">CCUG 56756</strain>
    </source>
</reference>
<feature type="signal peptide" evidence="2">
    <location>
        <begin position="1"/>
        <end position="26"/>
    </location>
</feature>
<comment type="caution">
    <text evidence="3">The sequence shown here is derived from an EMBL/GenBank/DDBJ whole genome shotgun (WGS) entry which is preliminary data.</text>
</comment>
<evidence type="ECO:0000256" key="1">
    <source>
        <dbReference type="SAM" id="Coils"/>
    </source>
</evidence>
<dbReference type="EMBL" id="JBHTKI010000002">
    <property type="protein sequence ID" value="MFD1030068.1"/>
    <property type="molecule type" value="Genomic_DNA"/>
</dbReference>
<dbReference type="Proteomes" id="UP001597109">
    <property type="component" value="Unassembled WGS sequence"/>
</dbReference>
<evidence type="ECO:0000313" key="3">
    <source>
        <dbReference type="EMBL" id="MFD1030068.1"/>
    </source>
</evidence>
<protein>
    <submittedName>
        <fullName evidence="3">Uncharacterized protein</fullName>
    </submittedName>
</protein>
<dbReference type="RefSeq" id="WP_144840501.1">
    <property type="nucleotide sequence ID" value="NZ_JBHTKI010000002.1"/>
</dbReference>
<gene>
    <name evidence="3" type="ORF">ACFQ1X_01255</name>
</gene>
<feature type="coiled-coil region" evidence="1">
    <location>
        <begin position="32"/>
        <end position="104"/>
    </location>
</feature>
<proteinExistence type="predicted"/>
<name>A0ABW3L632_9BACL</name>
<accession>A0ABW3L632</accession>
<keyword evidence="2" id="KW-0732">Signal</keyword>
<keyword evidence="1" id="KW-0175">Coiled coil</keyword>
<evidence type="ECO:0000256" key="2">
    <source>
        <dbReference type="SAM" id="SignalP"/>
    </source>
</evidence>
<organism evidence="3 4">
    <name type="scientific">Metaplanococcus flavidus</name>
    <dbReference type="NCBI Taxonomy" id="569883"/>
    <lineage>
        <taxon>Bacteria</taxon>
        <taxon>Bacillati</taxon>
        <taxon>Bacillota</taxon>
        <taxon>Bacilli</taxon>
        <taxon>Bacillales</taxon>
        <taxon>Caryophanaceae</taxon>
        <taxon>Metaplanococcus</taxon>
    </lineage>
</organism>
<keyword evidence="4" id="KW-1185">Reference proteome</keyword>
<feature type="chain" id="PRO_5047541166" evidence="2">
    <location>
        <begin position="27"/>
        <end position="144"/>
    </location>
</feature>
<sequence>MLKKSLLAVLFSMVFALVLGTSGAFAAEATISEDVEKALEEVEKTNAKIYEEIEKAQEKSHELYDKKLEDLGKETEAKKLAEIEEKYEEEIVKLISDLDEKTQQMTRDGVEKAAEAGVHVEIEWILVQFADRQAWIDPIKVIGW</sequence>